<evidence type="ECO:0000313" key="3">
    <source>
        <dbReference type="Proteomes" id="UP000478064"/>
    </source>
</evidence>
<dbReference type="AlphaFoldDB" id="A0A6L5HZ80"/>
<feature type="region of interest" description="Disordered" evidence="1">
    <location>
        <begin position="1"/>
        <end position="38"/>
    </location>
</feature>
<dbReference type="RefSeq" id="WP_153374546.1">
    <property type="nucleotide sequence ID" value="NZ_WIVU01000044.1"/>
</dbReference>
<sequence>MINDIQFQDDIQPTKNSDAAPAKTTKGSPEIKGKKKLKKTQKYLHDEKLDDNGNDLHAGREFSRSNIPLDMLLPVKAQKLFAKKRDFNKYKDNFAERKAAFYYDHACESRNNNARSKGKQFDAFKFIISCKPEELTPFKTDEQKADFLCELAAEHLRKMSGSKNINFYYDFVPHIKDGNPHVHVKMSTYTIDGQYFKFYRGKQNHGLIKMFDDIKYDLEEKYPHLLQMEHDKRNNNRLKVEVNKKTNEVTGEHAEIFNKLNKILESHAGANYSHPKIREELKEAGFDFRYSKAKSKHKFKDIQIYHKDAGDTFRSYANLPYQAKRVIENYETYQYYIRDLKIRTDVSATVSKATTLANLFPSKNVTELNKVLYEELGVMLIPSFQKDKTTGRKHVSSWSFYLAKENIKFPALKAGVVDPKLFITTQDEAIALHETCEEMTYAATQQQKLKGKRYTQKNREEMPLFRFAPNESTEQFIARMFATRKYKQSLTSQMAMGNSVTSTYNNRKMLDTNGTDSLSVYQANRATAKSAMEWYVAQQFCEIEFKGVDNPAIQRLMYIEAVLHDVKITNYTPSPELKAEAQALLDAERDKLIKKNNAKIIEHIKAVEADPEGTKQYLYLNTNRKLDVDVDQRPKLHSYLFGLKMGLEPSVFKHMDKLTLSKEEQKKVVEHFAKAEKVSDAQLAIILDKAGISFDDVPSTAERQEQSQAYTAPANMTRTASDPAINPVPSTPAKPANPANSNQAKPPETKPPKTGNNRKIKP</sequence>
<feature type="compositionally biased region" description="Polar residues" evidence="1">
    <location>
        <begin position="1"/>
        <end position="17"/>
    </location>
</feature>
<name>A0A6L5HZ80_9PSED</name>
<accession>A0A6L5HZ80</accession>
<organism evidence="2 3">
    <name type="scientific">Pseudomonas helleri</name>
    <dbReference type="NCBI Taxonomy" id="1608996"/>
    <lineage>
        <taxon>Bacteria</taxon>
        <taxon>Pseudomonadati</taxon>
        <taxon>Pseudomonadota</taxon>
        <taxon>Gammaproteobacteria</taxon>
        <taxon>Pseudomonadales</taxon>
        <taxon>Pseudomonadaceae</taxon>
        <taxon>Pseudomonas</taxon>
    </lineage>
</organism>
<proteinExistence type="predicted"/>
<dbReference type="Proteomes" id="UP000478064">
    <property type="component" value="Unassembled WGS sequence"/>
</dbReference>
<dbReference type="EMBL" id="WIVU01000044">
    <property type="protein sequence ID" value="MQU07755.1"/>
    <property type="molecule type" value="Genomic_DNA"/>
</dbReference>
<feature type="compositionally biased region" description="Polar residues" evidence="1">
    <location>
        <begin position="706"/>
        <end position="720"/>
    </location>
</feature>
<feature type="region of interest" description="Disordered" evidence="1">
    <location>
        <begin position="697"/>
        <end position="762"/>
    </location>
</feature>
<evidence type="ECO:0000313" key="2">
    <source>
        <dbReference type="EMBL" id="MQU07755.1"/>
    </source>
</evidence>
<protein>
    <submittedName>
        <fullName evidence="2">Uncharacterized protein</fullName>
    </submittedName>
</protein>
<reference evidence="2 3" key="1">
    <citation type="submission" date="2019-10" db="EMBL/GenBank/DDBJ databases">
        <title>Evaluation of single-gene subtyping targets for Pseudomonas.</title>
        <authorList>
            <person name="Reichler S.J."/>
            <person name="Orsi R.H."/>
            <person name="Wiedmann M."/>
            <person name="Martin N.H."/>
            <person name="Murphy S.I."/>
        </authorList>
    </citation>
    <scope>NUCLEOTIDE SEQUENCE [LARGE SCALE GENOMIC DNA]</scope>
    <source>
        <strain evidence="2 3">FSL R10-1637</strain>
    </source>
</reference>
<gene>
    <name evidence="2" type="ORF">GHO27_18925</name>
</gene>
<comment type="caution">
    <text evidence="2">The sequence shown here is derived from an EMBL/GenBank/DDBJ whole genome shotgun (WGS) entry which is preliminary data.</text>
</comment>
<evidence type="ECO:0000256" key="1">
    <source>
        <dbReference type="SAM" id="MobiDB-lite"/>
    </source>
</evidence>